<keyword evidence="2" id="KW-0732">Signal</keyword>
<dbReference type="EMBL" id="PJQD01000019">
    <property type="protein sequence ID" value="POY75204.1"/>
    <property type="molecule type" value="Genomic_DNA"/>
</dbReference>
<protein>
    <recommendedName>
        <fullName evidence="3">DUF7729 domain-containing protein</fullName>
    </recommendedName>
</protein>
<evidence type="ECO:0000256" key="2">
    <source>
        <dbReference type="SAM" id="SignalP"/>
    </source>
</evidence>
<comment type="caution">
    <text evidence="4">The sequence shown here is derived from an EMBL/GenBank/DDBJ whole genome shotgun (WGS) entry which is preliminary data.</text>
</comment>
<evidence type="ECO:0000259" key="3">
    <source>
        <dbReference type="Pfam" id="PF24855"/>
    </source>
</evidence>
<dbReference type="PANTHER" id="PTHR34862">
    <property type="entry name" value="SPARK DOMAIN-CONTAINING PROTEIN"/>
    <property type="match status" value="1"/>
</dbReference>
<feature type="region of interest" description="Disordered" evidence="1">
    <location>
        <begin position="222"/>
        <end position="248"/>
    </location>
</feature>
<feature type="compositionally biased region" description="Low complexity" evidence="1">
    <location>
        <begin position="224"/>
        <end position="248"/>
    </location>
</feature>
<gene>
    <name evidence="4" type="ORF">BMF94_1836</name>
</gene>
<dbReference type="InterPro" id="IPR056146">
    <property type="entry name" value="DUF7729"/>
</dbReference>
<feature type="domain" description="DUF7729" evidence="3">
    <location>
        <begin position="67"/>
        <end position="213"/>
    </location>
</feature>
<feature type="signal peptide" evidence="2">
    <location>
        <begin position="1"/>
        <end position="22"/>
    </location>
</feature>
<evidence type="ECO:0000313" key="4">
    <source>
        <dbReference type="EMBL" id="POY75204.1"/>
    </source>
</evidence>
<dbReference type="PANTHER" id="PTHR34862:SF1">
    <property type="entry name" value="SPARK DOMAIN-CONTAINING PROTEIN"/>
    <property type="match status" value="1"/>
</dbReference>
<evidence type="ECO:0000313" key="5">
    <source>
        <dbReference type="Proteomes" id="UP000237144"/>
    </source>
</evidence>
<dbReference type="AlphaFoldDB" id="A0A2S5BEK9"/>
<evidence type="ECO:0000256" key="1">
    <source>
        <dbReference type="SAM" id="MobiDB-lite"/>
    </source>
</evidence>
<proteinExistence type="predicted"/>
<dbReference type="OrthoDB" id="2536450at2759"/>
<feature type="chain" id="PRO_5015571733" description="DUF7729 domain-containing protein" evidence="2">
    <location>
        <begin position="23"/>
        <end position="268"/>
    </location>
</feature>
<reference evidence="4 5" key="1">
    <citation type="journal article" date="2018" name="Front. Microbiol.">
        <title>Prospects for Fungal Bioremediation of Acidic Radioactive Waste Sites: Characterization and Genome Sequence of Rhodotorula taiwanensis MD1149.</title>
        <authorList>
            <person name="Tkavc R."/>
            <person name="Matrosova V.Y."/>
            <person name="Grichenko O.E."/>
            <person name="Gostincar C."/>
            <person name="Volpe R.P."/>
            <person name="Klimenkova P."/>
            <person name="Gaidamakova E.K."/>
            <person name="Zhou C.E."/>
            <person name="Stewart B.J."/>
            <person name="Lyman M.G."/>
            <person name="Malfatti S.A."/>
            <person name="Rubinfeld B."/>
            <person name="Courtot M."/>
            <person name="Singh J."/>
            <person name="Dalgard C.L."/>
            <person name="Hamilton T."/>
            <person name="Frey K.G."/>
            <person name="Gunde-Cimerman N."/>
            <person name="Dugan L."/>
            <person name="Daly M.J."/>
        </authorList>
    </citation>
    <scope>NUCLEOTIDE SEQUENCE [LARGE SCALE GENOMIC DNA]</scope>
    <source>
        <strain evidence="4 5">MD1149</strain>
    </source>
</reference>
<keyword evidence="5" id="KW-1185">Reference proteome</keyword>
<organism evidence="4 5">
    <name type="scientific">Rhodotorula taiwanensis</name>
    <dbReference type="NCBI Taxonomy" id="741276"/>
    <lineage>
        <taxon>Eukaryota</taxon>
        <taxon>Fungi</taxon>
        <taxon>Dikarya</taxon>
        <taxon>Basidiomycota</taxon>
        <taxon>Pucciniomycotina</taxon>
        <taxon>Microbotryomycetes</taxon>
        <taxon>Sporidiobolales</taxon>
        <taxon>Sporidiobolaceae</taxon>
        <taxon>Rhodotorula</taxon>
    </lineage>
</organism>
<sequence length="268" mass="27398">MYSTTLLALTATVLAAAPAARAQLSGGDLLSGISSTCTGSVTYLVQSDFGTCANLFGALPVLTASGSLNSWLDTVCQQDACPPALIENATNIVEQGCKSEIEDGNALVASLVPIVTNFNSIKEGLCLRWRDNGTLCVTSQLEDLQSVLGSDLTLSALTNFNAADLASYPREQACDDCSHALTTKFQPLIAQNNTLFSGIGQTIQNFCGDTFLDGQVPPTVLTQNATGSTNGTAGGEEATATPASGAATTRSVGFGSAMVAILVASALA</sequence>
<dbReference type="Pfam" id="PF24855">
    <property type="entry name" value="DUF7729"/>
    <property type="match status" value="1"/>
</dbReference>
<dbReference type="Proteomes" id="UP000237144">
    <property type="component" value="Unassembled WGS sequence"/>
</dbReference>
<name>A0A2S5BEK9_9BASI</name>
<accession>A0A2S5BEK9</accession>